<dbReference type="AlphaFoldDB" id="F2L682"/>
<feature type="transmembrane region" description="Helical" evidence="5">
    <location>
        <begin position="502"/>
        <end position="520"/>
    </location>
</feature>
<dbReference type="eggNOG" id="arCOG01542">
    <property type="taxonomic scope" value="Archaea"/>
</dbReference>
<dbReference type="GO" id="GO:0008137">
    <property type="term" value="F:NADH dehydrogenase (ubiquinone) activity"/>
    <property type="evidence" value="ECO:0007669"/>
    <property type="project" value="InterPro"/>
</dbReference>
<dbReference type="GO" id="GO:0016020">
    <property type="term" value="C:membrane"/>
    <property type="evidence" value="ECO:0007669"/>
    <property type="project" value="UniProtKB-SubCell"/>
</dbReference>
<dbReference type="PRINTS" id="PR01434">
    <property type="entry name" value="NADHDHGNASE5"/>
</dbReference>
<name>F2L682_THEU7</name>
<reference evidence="7 8" key="1">
    <citation type="journal article" date="2011" name="J. Bacteriol.">
        <title>Complete genome sequence of the thermoacidophilic crenarchaeon Thermoproteus uzoniensis 768-20.</title>
        <authorList>
            <person name="Mardanov A.V."/>
            <person name="Gumerov V.M."/>
            <person name="Beletsky A.V."/>
            <person name="Prokofeva M.I."/>
            <person name="Bonch-Osmolovskaya E.A."/>
            <person name="Ravin N.V."/>
            <person name="Skryabin K.G."/>
        </authorList>
    </citation>
    <scope>NUCLEOTIDE SEQUENCE [LARGE SCALE GENOMIC DNA]</scope>
    <source>
        <strain evidence="7 8">768-20</strain>
    </source>
</reference>
<dbReference type="RefSeq" id="WP_013679814.1">
    <property type="nucleotide sequence ID" value="NC_015315.1"/>
</dbReference>
<dbReference type="GO" id="GO:0015990">
    <property type="term" value="P:electron transport coupled proton transport"/>
    <property type="evidence" value="ECO:0007669"/>
    <property type="project" value="TreeGrafter"/>
</dbReference>
<dbReference type="InterPro" id="IPR001750">
    <property type="entry name" value="ND/Mrp_TM"/>
</dbReference>
<feature type="transmembrane region" description="Helical" evidence="5">
    <location>
        <begin position="176"/>
        <end position="198"/>
    </location>
</feature>
<dbReference type="Pfam" id="PF00361">
    <property type="entry name" value="Proton_antipo_M"/>
    <property type="match status" value="1"/>
</dbReference>
<dbReference type="OrthoDB" id="371891at2157"/>
<organism evidence="7 8">
    <name type="scientific">Thermoproteus uzoniensis (strain 768-20)</name>
    <dbReference type="NCBI Taxonomy" id="999630"/>
    <lineage>
        <taxon>Archaea</taxon>
        <taxon>Thermoproteota</taxon>
        <taxon>Thermoprotei</taxon>
        <taxon>Thermoproteales</taxon>
        <taxon>Thermoproteaceae</taxon>
        <taxon>Thermoproteus</taxon>
    </lineage>
</organism>
<dbReference type="PANTHER" id="PTHR42829">
    <property type="entry name" value="NADH-UBIQUINONE OXIDOREDUCTASE CHAIN 5"/>
    <property type="match status" value="1"/>
</dbReference>
<keyword evidence="3 5" id="KW-1133">Transmembrane helix</keyword>
<feature type="transmembrane region" description="Helical" evidence="5">
    <location>
        <begin position="235"/>
        <end position="255"/>
    </location>
</feature>
<reference key="2">
    <citation type="submission" date="2011-03" db="EMBL/GenBank/DDBJ databases">
        <title>Complete genome sequence of the thermoacidophilic crenarchaeon Thermoproteus uzoniensis 768-20.</title>
        <authorList>
            <person name="Mardanov A.V."/>
            <person name="Gumerov V.M."/>
            <person name="Beletsky A.V."/>
            <person name="Prokofeva M.I."/>
            <person name="Bonch-Osmolovskaya E.A."/>
            <person name="Ravin N.V."/>
            <person name="Skryabin K.G."/>
        </authorList>
    </citation>
    <scope>NUCLEOTIDE SEQUENCE</scope>
    <source>
        <strain>768-20</strain>
    </source>
</reference>
<feature type="transmembrane region" description="Helical" evidence="5">
    <location>
        <begin position="381"/>
        <end position="412"/>
    </location>
</feature>
<comment type="subcellular location">
    <subcellularLocation>
        <location evidence="1">Membrane</location>
        <topology evidence="1">Multi-pass membrane protein</topology>
    </subcellularLocation>
</comment>
<sequence>MDIAPLIPFAASAVDAVTKRGAAAVVAAAVVIALSGLGDPLLDLLNFVFLLTALYSLWYVDDVERRGWYWAWLDAFYGSMLLFLTSSNWLWILAGWGGLDAASWALILTYRDDEELGLVGDGARGKFLQWLWRPSASALRAIATVELGTVALAVGLAAAAAAYGPNIGLWRDLPPAIAALILIAAFVKSAQIPFTDWLMTAMSAPTPVSALLHSATMVAAGPILLVRLHGPLAHYWPYALAVGLATAVYGGLTALWQREPKVLLAASTASYLGLATAFSLTDPAGATALLIAHGFAKAALFMAVGESIHRHGTRLPGSHGAVAKAAMALSLATLLGLTPAGAVAKSLLPDWELPFSFLTAGYVGRLLLGTSTERAWSPLSAVALASAALAFAAPATAPSPLWLLALAGLALYKAPPLKPMERRLYLPELFAAVGGGLLAAARAVGSLDSRIDRALLSAGSLWRALAGAAAVADKAVDDALHLKLVGAVRRASAKLSEIGVEVYLYAAGAAALVAFVAFILI</sequence>
<dbReference type="KEGG" id="tuz:TUZN_0996"/>
<evidence type="ECO:0000256" key="2">
    <source>
        <dbReference type="ARBA" id="ARBA00022692"/>
    </source>
</evidence>
<protein>
    <submittedName>
        <fullName evidence="7">NADH-quinone oxidoreductase subunit L</fullName>
    </submittedName>
</protein>
<dbReference type="HOGENOM" id="CLU_501194_0_0_2"/>
<keyword evidence="8" id="KW-1185">Reference proteome</keyword>
<feature type="transmembrane region" description="Helical" evidence="5">
    <location>
        <begin position="210"/>
        <end position="229"/>
    </location>
</feature>
<feature type="transmembrane region" description="Helical" evidence="5">
    <location>
        <begin position="424"/>
        <end position="445"/>
    </location>
</feature>
<evidence type="ECO:0000313" key="8">
    <source>
        <dbReference type="Proteomes" id="UP000008138"/>
    </source>
</evidence>
<evidence type="ECO:0000259" key="6">
    <source>
        <dbReference type="Pfam" id="PF00361"/>
    </source>
</evidence>
<evidence type="ECO:0000256" key="5">
    <source>
        <dbReference type="SAM" id="Phobius"/>
    </source>
</evidence>
<evidence type="ECO:0000256" key="1">
    <source>
        <dbReference type="ARBA" id="ARBA00004141"/>
    </source>
</evidence>
<gene>
    <name evidence="7" type="ordered locus">TUZN_0996</name>
</gene>
<dbReference type="PANTHER" id="PTHR42829:SF2">
    <property type="entry name" value="NADH-UBIQUINONE OXIDOREDUCTASE CHAIN 5"/>
    <property type="match status" value="1"/>
</dbReference>
<keyword evidence="2 5" id="KW-0812">Transmembrane</keyword>
<proteinExistence type="predicted"/>
<feature type="domain" description="NADH:quinone oxidoreductase/Mrp antiporter transmembrane" evidence="6">
    <location>
        <begin position="177"/>
        <end position="324"/>
    </location>
</feature>
<accession>F2L682</accession>
<dbReference type="GeneID" id="10360527"/>
<dbReference type="STRING" id="999630.TUZN_0996"/>
<keyword evidence="4 5" id="KW-0472">Membrane</keyword>
<dbReference type="GO" id="GO:0042773">
    <property type="term" value="P:ATP synthesis coupled electron transport"/>
    <property type="evidence" value="ECO:0007669"/>
    <property type="project" value="InterPro"/>
</dbReference>
<dbReference type="GO" id="GO:0003954">
    <property type="term" value="F:NADH dehydrogenase activity"/>
    <property type="evidence" value="ECO:0007669"/>
    <property type="project" value="TreeGrafter"/>
</dbReference>
<feature type="transmembrane region" description="Helical" evidence="5">
    <location>
        <begin position="67"/>
        <end position="84"/>
    </location>
</feature>
<feature type="transmembrane region" description="Helical" evidence="5">
    <location>
        <begin position="21"/>
        <end position="38"/>
    </location>
</feature>
<evidence type="ECO:0000256" key="3">
    <source>
        <dbReference type="ARBA" id="ARBA00022989"/>
    </source>
</evidence>
<dbReference type="EMBL" id="CP002590">
    <property type="protein sequence ID" value="AEA12478.1"/>
    <property type="molecule type" value="Genomic_DNA"/>
</dbReference>
<evidence type="ECO:0000313" key="7">
    <source>
        <dbReference type="EMBL" id="AEA12478.1"/>
    </source>
</evidence>
<feature type="transmembrane region" description="Helical" evidence="5">
    <location>
        <begin position="141"/>
        <end position="164"/>
    </location>
</feature>
<evidence type="ECO:0000256" key="4">
    <source>
        <dbReference type="ARBA" id="ARBA00023136"/>
    </source>
</evidence>
<dbReference type="InterPro" id="IPR003945">
    <property type="entry name" value="NU5C-like"/>
</dbReference>
<feature type="transmembrane region" description="Helical" evidence="5">
    <location>
        <begin position="44"/>
        <end position="60"/>
    </location>
</feature>
<feature type="transmembrane region" description="Helical" evidence="5">
    <location>
        <begin position="325"/>
        <end position="348"/>
    </location>
</feature>
<dbReference type="Proteomes" id="UP000008138">
    <property type="component" value="Chromosome"/>
</dbReference>